<evidence type="ECO:0000313" key="8">
    <source>
        <dbReference type="EMBL" id="KAK6126435.1"/>
    </source>
</evidence>
<keyword evidence="4 6" id="KW-0804">Transcription</keyword>
<dbReference type="PANTHER" id="PTHR33057">
    <property type="entry name" value="TRANSCRIPTION REPRESSOR OFP7-RELATED"/>
    <property type="match status" value="1"/>
</dbReference>
<evidence type="ECO:0000256" key="3">
    <source>
        <dbReference type="ARBA" id="ARBA00023015"/>
    </source>
</evidence>
<evidence type="ECO:0000256" key="5">
    <source>
        <dbReference type="ARBA" id="ARBA00023242"/>
    </source>
</evidence>
<evidence type="ECO:0000256" key="6">
    <source>
        <dbReference type="RuleBase" id="RU367028"/>
    </source>
</evidence>
<evidence type="ECO:0000256" key="4">
    <source>
        <dbReference type="ARBA" id="ARBA00023163"/>
    </source>
</evidence>
<dbReference type="InterPro" id="IPR006458">
    <property type="entry name" value="Ovate_C"/>
</dbReference>
<accession>A0ABR0UWY0</accession>
<keyword evidence="9" id="KW-1185">Reference proteome</keyword>
<evidence type="ECO:0000259" key="7">
    <source>
        <dbReference type="PROSITE" id="PS51754"/>
    </source>
</evidence>
<evidence type="ECO:0000256" key="2">
    <source>
        <dbReference type="ARBA" id="ARBA00022491"/>
    </source>
</evidence>
<proteinExistence type="predicted"/>
<dbReference type="PANTHER" id="PTHR33057:SF98">
    <property type="entry name" value="TRANSCRIPTION REPRESSOR OFP18"/>
    <property type="match status" value="1"/>
</dbReference>
<dbReference type="EMBL" id="JABTTQ020002046">
    <property type="protein sequence ID" value="KAK6126435.1"/>
    <property type="molecule type" value="Genomic_DNA"/>
</dbReference>
<dbReference type="PROSITE" id="PS51754">
    <property type="entry name" value="OVATE"/>
    <property type="match status" value="1"/>
</dbReference>
<keyword evidence="2 6" id="KW-0678">Repressor</keyword>
<comment type="subcellular location">
    <subcellularLocation>
        <location evidence="1 6">Nucleus</location>
    </subcellularLocation>
</comment>
<dbReference type="NCBIfam" id="TIGR01568">
    <property type="entry name" value="A_thal_3678"/>
    <property type="match status" value="1"/>
</dbReference>
<comment type="caution">
    <text evidence="8">The sequence shown here is derived from an EMBL/GenBank/DDBJ whole genome shotgun (WGS) entry which is preliminary data.</text>
</comment>
<reference evidence="8 9" key="1">
    <citation type="journal article" date="2021" name="Comput. Struct. Biotechnol. J.">
        <title>De novo genome assembly of the potent medicinal plant Rehmannia glutinosa using nanopore technology.</title>
        <authorList>
            <person name="Ma L."/>
            <person name="Dong C."/>
            <person name="Song C."/>
            <person name="Wang X."/>
            <person name="Zheng X."/>
            <person name="Niu Y."/>
            <person name="Chen S."/>
            <person name="Feng W."/>
        </authorList>
    </citation>
    <scope>NUCLEOTIDE SEQUENCE [LARGE SCALE GENOMIC DNA]</scope>
    <source>
        <strain evidence="8">DH-2019</strain>
    </source>
</reference>
<keyword evidence="5 6" id="KW-0539">Nucleus</keyword>
<comment type="function">
    <text evidence="6">Transcriptional repressor that regulates multiple aspects of plant growth and development.</text>
</comment>
<sequence length="248" mass="27508">MKFPFLFKSPETTTTSAAASWPWPSCATSPKTLSFRATTTPNDIIHNTEFDSFGHYNHHKEIFSYKSETPNNVESAIVGGLKSKRLFFEPGETKSILEEAKTPESEKSTRTEEGVAIVEIDSRDPFLDFRVSMEEMVAAAHDGIKDNWGFLEELLACYLRFNCKSNHGYIVGAFLDLVIRLSLGSDFSDISSCFAADAAAANDESCFSSSSTATDQYSFTSPLSFSSSTDSSASRYCLSSWKILKMRF</sequence>
<dbReference type="Proteomes" id="UP001318860">
    <property type="component" value="Unassembled WGS sequence"/>
</dbReference>
<dbReference type="Pfam" id="PF04844">
    <property type="entry name" value="Ovate"/>
    <property type="match status" value="1"/>
</dbReference>
<dbReference type="InterPro" id="IPR038933">
    <property type="entry name" value="Ovate"/>
</dbReference>
<organism evidence="8 9">
    <name type="scientific">Rehmannia glutinosa</name>
    <name type="common">Chinese foxglove</name>
    <dbReference type="NCBI Taxonomy" id="99300"/>
    <lineage>
        <taxon>Eukaryota</taxon>
        <taxon>Viridiplantae</taxon>
        <taxon>Streptophyta</taxon>
        <taxon>Embryophyta</taxon>
        <taxon>Tracheophyta</taxon>
        <taxon>Spermatophyta</taxon>
        <taxon>Magnoliopsida</taxon>
        <taxon>eudicotyledons</taxon>
        <taxon>Gunneridae</taxon>
        <taxon>Pentapetalae</taxon>
        <taxon>asterids</taxon>
        <taxon>lamiids</taxon>
        <taxon>Lamiales</taxon>
        <taxon>Orobanchaceae</taxon>
        <taxon>Rehmannieae</taxon>
        <taxon>Rehmannia</taxon>
    </lineage>
</organism>
<evidence type="ECO:0000256" key="1">
    <source>
        <dbReference type="ARBA" id="ARBA00004123"/>
    </source>
</evidence>
<name>A0ABR0UWY0_REHGL</name>
<evidence type="ECO:0000313" key="9">
    <source>
        <dbReference type="Proteomes" id="UP001318860"/>
    </source>
</evidence>
<keyword evidence="3 6" id="KW-0805">Transcription regulation</keyword>
<feature type="domain" description="OVATE" evidence="7">
    <location>
        <begin position="118"/>
        <end position="180"/>
    </location>
</feature>
<protein>
    <recommendedName>
        <fullName evidence="6">Transcription repressor</fullName>
    </recommendedName>
    <alternativeName>
        <fullName evidence="6">Ovate family protein</fullName>
    </alternativeName>
</protein>
<gene>
    <name evidence="8" type="ORF">DH2020_039823</name>
</gene>